<dbReference type="SUPFAM" id="SSF51735">
    <property type="entry name" value="NAD(P)-binding Rossmann-fold domains"/>
    <property type="match status" value="1"/>
</dbReference>
<evidence type="ECO:0000313" key="1">
    <source>
        <dbReference type="EMBL" id="RID83518.1"/>
    </source>
</evidence>
<dbReference type="Proteomes" id="UP000266016">
    <property type="component" value="Unassembled WGS sequence"/>
</dbReference>
<evidence type="ECO:0000313" key="2">
    <source>
        <dbReference type="Proteomes" id="UP000266016"/>
    </source>
</evidence>
<reference evidence="1 2" key="1">
    <citation type="submission" date="2018-08" db="EMBL/GenBank/DDBJ databases">
        <title>Bacillus jemisoniae sp. nov., Bacillus chryseoplanitiae sp. nov., Bacillus resnikiae sp. nov., and Bacillus frankliniae sp. nov., isolated from Viking spacecraft and associated surfaces.</title>
        <authorList>
            <person name="Seuylemezian A."/>
            <person name="Vaishampayan P."/>
        </authorList>
    </citation>
    <scope>NUCLEOTIDE SEQUENCE [LARGE SCALE GENOMIC DNA]</scope>
    <source>
        <strain evidence="1 2">MA001</strain>
    </source>
</reference>
<proteinExistence type="predicted"/>
<dbReference type="EMBL" id="QWVS01000033">
    <property type="protein sequence ID" value="RID83518.1"/>
    <property type="molecule type" value="Genomic_DNA"/>
</dbReference>
<protein>
    <recommendedName>
        <fullName evidence="3">NAD(P)-dependent oxidoreductase</fullName>
    </recommendedName>
</protein>
<dbReference type="AlphaFoldDB" id="A0A398B3X9"/>
<accession>A0A398B3X9</accession>
<keyword evidence="2" id="KW-1185">Reference proteome</keyword>
<sequence length="270" mass="31322">MQTSVVIGAYQFVGFHLAKYLLDQGEEVLGVDWEDMSEESIEDKEMEIGRNSNFLYIPIHKLKYLSLEKQKNIYVSCYDLSKSKRDNQAEIIKVIAAFLKDSHLSKESHIIMLMPIEEERSMYQALLQKAEEMSTVKVVFLPTVYGPWQPETMSFEAAIRKKAPSEVEKAIEAEDRLDALFVADLPKVLVELASRDEKNIQVQSEASNQWLECAQLVLEDAYTGIYKECSRKQRGMIYTIQNKTAPADGITMQQKHFRRWQLLKKWRELE</sequence>
<gene>
    <name evidence="1" type="ORF">D1953_15750</name>
</gene>
<dbReference type="InterPro" id="IPR036291">
    <property type="entry name" value="NAD(P)-bd_dom_sf"/>
</dbReference>
<dbReference type="RefSeq" id="WP_119118136.1">
    <property type="nucleotide sequence ID" value="NZ_QWVS01000033.1"/>
</dbReference>
<name>A0A398B3X9_9BACI</name>
<comment type="caution">
    <text evidence="1">The sequence shown here is derived from an EMBL/GenBank/DDBJ whole genome shotgun (WGS) entry which is preliminary data.</text>
</comment>
<evidence type="ECO:0008006" key="3">
    <source>
        <dbReference type="Google" id="ProtNLM"/>
    </source>
</evidence>
<organism evidence="1 2">
    <name type="scientific">Peribacillus asahii</name>
    <dbReference type="NCBI Taxonomy" id="228899"/>
    <lineage>
        <taxon>Bacteria</taxon>
        <taxon>Bacillati</taxon>
        <taxon>Bacillota</taxon>
        <taxon>Bacilli</taxon>
        <taxon>Bacillales</taxon>
        <taxon>Bacillaceae</taxon>
        <taxon>Peribacillus</taxon>
    </lineage>
</organism>